<dbReference type="RefSeq" id="WP_109015476.1">
    <property type="nucleotide sequence ID" value="NZ_BDOQ01000007.1"/>
</dbReference>
<protein>
    <submittedName>
        <fullName evidence="2">Integrase</fullName>
    </submittedName>
</protein>
<accession>A0A2R5FCA8</accession>
<comment type="caution">
    <text evidence="2">The sequence shown here is derived from an EMBL/GenBank/DDBJ whole genome shotgun (WGS) entry which is preliminary data.</text>
</comment>
<feature type="region of interest" description="Disordered" evidence="1">
    <location>
        <begin position="1"/>
        <end position="62"/>
    </location>
</feature>
<keyword evidence="3" id="KW-1185">Reference proteome</keyword>
<dbReference type="AlphaFoldDB" id="A0A2R5FCA8"/>
<evidence type="ECO:0000313" key="2">
    <source>
        <dbReference type="EMBL" id="GBG14274.1"/>
    </source>
</evidence>
<reference evidence="2 3" key="1">
    <citation type="journal article" date="2018" name="Environ. Microbiol.">
        <title>Isolation and genomic characterization of Novimethylophilus kurashikiensis gen. nov. sp. nov., a new lanthanide-dependent methylotrophic species of Methylophilaceae.</title>
        <authorList>
            <person name="Lv H."/>
            <person name="Sahin N."/>
            <person name="Tani A."/>
        </authorList>
    </citation>
    <scope>NUCLEOTIDE SEQUENCE [LARGE SCALE GENOMIC DNA]</scope>
    <source>
        <strain evidence="2 3">La2-4</strain>
    </source>
</reference>
<name>A0A2R5FCA8_9PROT</name>
<organism evidence="2 3">
    <name type="scientific">Novimethylophilus kurashikiensis</name>
    <dbReference type="NCBI Taxonomy" id="1825523"/>
    <lineage>
        <taxon>Bacteria</taxon>
        <taxon>Pseudomonadati</taxon>
        <taxon>Pseudomonadota</taxon>
        <taxon>Betaproteobacteria</taxon>
        <taxon>Nitrosomonadales</taxon>
        <taxon>Methylophilaceae</taxon>
        <taxon>Novimethylophilus</taxon>
    </lineage>
</organism>
<proteinExistence type="predicted"/>
<gene>
    <name evidence="2" type="ORF">NMK_1840</name>
</gene>
<evidence type="ECO:0000313" key="3">
    <source>
        <dbReference type="Proteomes" id="UP000245081"/>
    </source>
</evidence>
<sequence length="314" mass="34176">MAVKPTIIGNTGAGRPAPTNLGGLNVQTSPTAPEVKPTVLPSTLPPGPKVEVSASSLPGTPRRPIEATLEELSTALPEASPDALVRIRAILQGVSPQAWNTPAWLNYGVESQEHVTSLLEQRLSVLNQDALRATPQHFLQLKNLLMEVLDALKGGLIRRPGKHGWEKHEGEIRQLAGLLDKASNQLFEVVTQLTDIEARSQEVFLQLNALVLAAEYLVGLLPADKVALVHQRQLALTSSQAMLQEHILSIGNDVHRVQELIGLVQDGALLKLPAVYTQLANLPDKASETQRYLAVDKLDDLVQLFERKHAWLSS</sequence>
<dbReference type="EMBL" id="BDOQ01000007">
    <property type="protein sequence ID" value="GBG14274.1"/>
    <property type="molecule type" value="Genomic_DNA"/>
</dbReference>
<evidence type="ECO:0000256" key="1">
    <source>
        <dbReference type="SAM" id="MobiDB-lite"/>
    </source>
</evidence>
<dbReference type="Proteomes" id="UP000245081">
    <property type="component" value="Unassembled WGS sequence"/>
</dbReference>
<dbReference type="OrthoDB" id="9149316at2"/>